<organism evidence="2">
    <name type="scientific">Tupanvirus soda lake</name>
    <dbReference type="NCBI Taxonomy" id="2126985"/>
    <lineage>
        <taxon>Viruses</taxon>
        <taxon>Varidnaviria</taxon>
        <taxon>Bamfordvirae</taxon>
        <taxon>Nucleocytoviricota</taxon>
        <taxon>Megaviricetes</taxon>
        <taxon>Imitervirales</taxon>
        <taxon>Mimiviridae</taxon>
        <taxon>Megamimivirinae</taxon>
        <taxon>Tupanvirus</taxon>
        <taxon>Tupanvirus salinum</taxon>
    </lineage>
</organism>
<dbReference type="EMBL" id="KY523104">
    <property type="protein sequence ID" value="QKU35734.1"/>
    <property type="molecule type" value="Genomic_DNA"/>
</dbReference>
<sequence length="180" mass="21288">MDKERGRSKYNNLRKEKWLRDIDKFNWRIPEESFGVPQEMFDAMKISETTVSDDESQSRGRSRTRNARIKKPVEYEPNLSDSAKYFPYDNRKDINYISNPTNHCRRFRSESPPPKSKRTKKGINSGKIKGCTYCRPQISISMQKKSEIRHEVMQAKKDLDSSVVRSEFLRSKNLTRTSIW</sequence>
<dbReference type="GeneID" id="80519179"/>
<name>A0A6N1NMW7_9VIRU</name>
<evidence type="ECO:0000313" key="2">
    <source>
        <dbReference type="EMBL" id="QKU35734.1"/>
    </source>
</evidence>
<feature type="region of interest" description="Disordered" evidence="1">
    <location>
        <begin position="45"/>
        <end position="70"/>
    </location>
</feature>
<dbReference type="RefSeq" id="YP_010782415.1">
    <property type="nucleotide sequence ID" value="NC_075039.1"/>
</dbReference>
<reference evidence="2" key="2">
    <citation type="journal article" date="2018" name="Nat. Commun.">
        <title>Tailed giant Tupanvirus possesses the most complete translational apparatus of the known virosphere.</title>
        <authorList>
            <person name="Abrahao J."/>
            <person name="Silva L."/>
            <person name="Silva L.S."/>
            <person name="Khalil J.Y.B."/>
            <person name="Rodrigues R."/>
            <person name="Arantes T."/>
            <person name="Assis F."/>
            <person name="Boratto P."/>
            <person name="Andrade M."/>
            <person name="Kroon E.G."/>
            <person name="Ribeiro B."/>
            <person name="Bergier I."/>
            <person name="Seligmann H."/>
            <person name="Ghigo E."/>
            <person name="Colson P."/>
            <person name="Levasseur A."/>
            <person name="Kroemer G."/>
            <person name="Raoult D."/>
            <person name="La Scola B."/>
        </authorList>
    </citation>
    <scope>NUCLEOTIDE SEQUENCE [LARGE SCALE GENOMIC DNA]</scope>
    <source>
        <strain evidence="2">Soda lake</strain>
    </source>
</reference>
<evidence type="ECO:0000256" key="1">
    <source>
        <dbReference type="SAM" id="MobiDB-lite"/>
    </source>
</evidence>
<reference evidence="2" key="1">
    <citation type="submission" date="2017-01" db="EMBL/GenBank/DDBJ databases">
        <authorList>
            <person name="Assis F.L."/>
            <person name="Abrahao J.S."/>
            <person name="Silva L."/>
            <person name="Khalil J.B."/>
            <person name="Rodrigues R."/>
            <person name="Silva L.S."/>
            <person name="Arantes T."/>
            <person name="Boratto P."/>
            <person name="Andrade M."/>
            <person name="Kroon E.G."/>
            <person name="Ribeiro B."/>
            <person name="Bergier I."/>
            <person name="Seligmann H."/>
            <person name="Ghigo E."/>
            <person name="Colson P."/>
            <person name="Levasseur A."/>
            <person name="Raoult D."/>
            <person name="Scola B.L."/>
        </authorList>
    </citation>
    <scope>NUCLEOTIDE SEQUENCE</scope>
    <source>
        <strain evidence="2">Soda lake</strain>
    </source>
</reference>
<proteinExistence type="predicted"/>
<accession>A0A6N1NMW7</accession>
<feature type="compositionally biased region" description="Basic residues" evidence="1">
    <location>
        <begin position="60"/>
        <end position="70"/>
    </location>
</feature>
<protein>
    <submittedName>
        <fullName evidence="2">Putative orfan</fullName>
    </submittedName>
</protein>
<dbReference type="KEGG" id="vg:80519179"/>
<feature type="region of interest" description="Disordered" evidence="1">
    <location>
        <begin position="97"/>
        <end position="126"/>
    </location>
</feature>